<dbReference type="OrthoDB" id="6247875at2759"/>
<dbReference type="SMART" id="SM00398">
    <property type="entry name" value="HMG"/>
    <property type="match status" value="1"/>
</dbReference>
<evidence type="ECO:0000256" key="3">
    <source>
        <dbReference type="ARBA" id="ARBA00023163"/>
    </source>
</evidence>
<organism evidence="8 9">
    <name type="scientific">Dermatophagoides pteronyssinus</name>
    <name type="common">European house dust mite</name>
    <dbReference type="NCBI Taxonomy" id="6956"/>
    <lineage>
        <taxon>Eukaryota</taxon>
        <taxon>Metazoa</taxon>
        <taxon>Ecdysozoa</taxon>
        <taxon>Arthropoda</taxon>
        <taxon>Chelicerata</taxon>
        <taxon>Arachnida</taxon>
        <taxon>Acari</taxon>
        <taxon>Acariformes</taxon>
        <taxon>Sarcoptiformes</taxon>
        <taxon>Astigmata</taxon>
        <taxon>Psoroptidia</taxon>
        <taxon>Analgoidea</taxon>
        <taxon>Pyroglyphidae</taxon>
        <taxon>Dermatophagoidinae</taxon>
        <taxon>Dermatophagoides</taxon>
    </lineage>
</organism>
<feature type="domain" description="HMG box" evidence="7">
    <location>
        <begin position="122"/>
        <end position="190"/>
    </location>
</feature>
<sequence length="826" mass="93175">MHHSKTPPIQQPPPPPLSSTSPISMMATTIDQQQQQSNITIDSGSNIDHEHISHVHHQHHHHPQQQQQQQHPQFSHQLHSHPHLSHHLHNHHQQQQHHHHHYQQQQQHHQQQQQQQQQQQRIRRPMNAFMVWAKAERKRLADENPDLHNADLSKMLGKRWKSLSHQERRPFVEEAERLRVQHMQDHPNYKYRPRRKKNSKRNVTTTTTVSSNAQSSSSTSPKSITNRNNGHIKNSKKLNHLNCNTDDNNLISPTLSSTSSSSALLYSHQQQQQQQQIPSSQLMVATHDMADNSSISSPSLDYGGVQTPDSSPHGSPISSALNPQSNDIIYNNNNRFNQHSPRSFYHNHNNYTANSTTGQQLSSIGSMNNSIQSSSGRQTTATTLVMNDQISLTNPLDYPPPPPLSSLSQQGKGNSRETIKSLPTPELSPVENDLHHSNHHHHHLLHNQQHGYGLHTSGSQHHPHHHHQHYHSPMNDLHTMYPPVPSSQQQSIFHHNHHTQQQQQQFHHAQTYGVDNNNKSLATKSLANNDNELNNSNQKSSTDPFNELLNRFSGSSTFLRNVCPPYSYRHHQQQQQQLSPPNHQSDSSSSAINTVGDDQRNCSPYSGMEKSPMNYPYDQPPAQPRSMLQHQLELPINNNESSSSVSSILPISSSSSYHHHRSWSTPIESSMMMNQTLYGYSSMYNHNNNIKNESKPELSMYTGNVYQSNDTNLYYGQNNFEIGGGDGRISNSNNDPNIAFHYGTNNNNNNSPGSNPIISNELHSDLISTSGNGGMDGTATSISSSLLTTATPTTTPTTTMNNYNHCDSSSNSELIAALAETREIIS</sequence>
<feature type="compositionally biased region" description="Low complexity" evidence="6">
    <location>
        <begin position="64"/>
        <end position="77"/>
    </location>
</feature>
<proteinExistence type="predicted"/>
<feature type="compositionally biased region" description="Polar residues" evidence="6">
    <location>
        <begin position="338"/>
        <end position="379"/>
    </location>
</feature>
<feature type="region of interest" description="Disordered" evidence="6">
    <location>
        <begin position="568"/>
        <end position="624"/>
    </location>
</feature>
<dbReference type="InParanoid" id="A0A6P6XQS4"/>
<dbReference type="PANTHER" id="PTHR10270:SF317">
    <property type="entry name" value="TRANSCRIPTION FACTOR SOX-15-RELATED"/>
    <property type="match status" value="1"/>
</dbReference>
<keyword evidence="2 5" id="KW-0238">DNA-binding</keyword>
<dbReference type="Proteomes" id="UP000515146">
    <property type="component" value="Unplaced"/>
</dbReference>
<dbReference type="Gene3D" id="1.10.30.10">
    <property type="entry name" value="High mobility group box domain"/>
    <property type="match status" value="1"/>
</dbReference>
<evidence type="ECO:0000256" key="5">
    <source>
        <dbReference type="PROSITE-ProRule" id="PRU00267"/>
    </source>
</evidence>
<feature type="compositionally biased region" description="Low complexity" evidence="6">
    <location>
        <begin position="322"/>
        <end position="337"/>
    </location>
</feature>
<gene>
    <name evidence="9" type="primary">LOC113788962</name>
</gene>
<feature type="compositionally biased region" description="Basic residues" evidence="6">
    <location>
        <begin position="54"/>
        <end position="63"/>
    </location>
</feature>
<keyword evidence="3" id="KW-0804">Transcription</keyword>
<reference evidence="9" key="1">
    <citation type="submission" date="2025-08" db="UniProtKB">
        <authorList>
            <consortium name="RefSeq"/>
        </authorList>
    </citation>
    <scope>IDENTIFICATION</scope>
    <source>
        <strain evidence="9">Airmid</strain>
    </source>
</reference>
<keyword evidence="8" id="KW-1185">Reference proteome</keyword>
<evidence type="ECO:0000313" key="9">
    <source>
        <dbReference type="RefSeq" id="XP_027194239.1"/>
    </source>
</evidence>
<feature type="compositionally biased region" description="Low complexity" evidence="6">
    <location>
        <begin position="201"/>
        <end position="227"/>
    </location>
</feature>
<feature type="compositionally biased region" description="Basic and acidic residues" evidence="6">
    <location>
        <begin position="179"/>
        <end position="188"/>
    </location>
</feature>
<dbReference type="InterPro" id="IPR009071">
    <property type="entry name" value="HMG_box_dom"/>
</dbReference>
<feature type="compositionally biased region" description="Basic residues" evidence="6">
    <location>
        <begin position="78"/>
        <end position="102"/>
    </location>
</feature>
<evidence type="ECO:0000259" key="7">
    <source>
        <dbReference type="PROSITE" id="PS50118"/>
    </source>
</evidence>
<dbReference type="FunFam" id="1.10.30.10:FF:000008">
    <property type="entry name" value="transcription factor SOX-7"/>
    <property type="match status" value="1"/>
</dbReference>
<feature type="compositionally biased region" description="Low complexity" evidence="6">
    <location>
        <begin position="499"/>
        <end position="508"/>
    </location>
</feature>
<dbReference type="GO" id="GO:0000978">
    <property type="term" value="F:RNA polymerase II cis-regulatory region sequence-specific DNA binding"/>
    <property type="evidence" value="ECO:0007669"/>
    <property type="project" value="TreeGrafter"/>
</dbReference>
<feature type="region of interest" description="Disordered" evidence="6">
    <location>
        <begin position="54"/>
        <end position="123"/>
    </location>
</feature>
<feature type="compositionally biased region" description="Polar residues" evidence="6">
    <location>
        <begin position="307"/>
        <end position="321"/>
    </location>
</feature>
<feature type="compositionally biased region" description="Low complexity" evidence="6">
    <location>
        <begin position="528"/>
        <end position="537"/>
    </location>
</feature>
<dbReference type="SUPFAM" id="SSF47095">
    <property type="entry name" value="HMG-box"/>
    <property type="match status" value="1"/>
</dbReference>
<feature type="DNA-binding region" description="HMG box" evidence="5">
    <location>
        <begin position="122"/>
        <end position="190"/>
    </location>
</feature>
<name>A0A6P6XQS4_DERPT</name>
<dbReference type="InterPro" id="IPR036910">
    <property type="entry name" value="HMG_box_dom_sf"/>
</dbReference>
<feature type="region of interest" description="Disordered" evidence="6">
    <location>
        <begin position="1"/>
        <end position="24"/>
    </location>
</feature>
<dbReference type="OMA" id="NINSVGH"/>
<evidence type="ECO:0000256" key="2">
    <source>
        <dbReference type="ARBA" id="ARBA00023125"/>
    </source>
</evidence>
<feature type="region of interest" description="Disordered" evidence="6">
    <location>
        <begin position="528"/>
        <end position="548"/>
    </location>
</feature>
<keyword evidence="1" id="KW-0805">Transcription regulation</keyword>
<feature type="region of interest" description="Disordered" evidence="6">
    <location>
        <begin position="744"/>
        <end position="781"/>
    </location>
</feature>
<feature type="compositionally biased region" description="Low complexity" evidence="6">
    <location>
        <begin position="250"/>
        <end position="282"/>
    </location>
</feature>
<feature type="compositionally biased region" description="Low complexity" evidence="6">
    <location>
        <begin position="103"/>
        <end position="120"/>
    </location>
</feature>
<evidence type="ECO:0000256" key="1">
    <source>
        <dbReference type="ARBA" id="ARBA00023015"/>
    </source>
</evidence>
<evidence type="ECO:0000256" key="4">
    <source>
        <dbReference type="ARBA" id="ARBA00023242"/>
    </source>
</evidence>
<dbReference type="PROSITE" id="PS50118">
    <property type="entry name" value="HMG_BOX_2"/>
    <property type="match status" value="1"/>
</dbReference>
<feature type="compositionally biased region" description="Low complexity" evidence="6">
    <location>
        <begin position="446"/>
        <end position="455"/>
    </location>
</feature>
<dbReference type="AlphaFoldDB" id="A0A6P6XQS4"/>
<dbReference type="CDD" id="cd22032">
    <property type="entry name" value="HMG-box_SoxF"/>
    <property type="match status" value="1"/>
</dbReference>
<dbReference type="GO" id="GO:0030154">
    <property type="term" value="P:cell differentiation"/>
    <property type="evidence" value="ECO:0007669"/>
    <property type="project" value="TreeGrafter"/>
</dbReference>
<dbReference type="GO" id="GO:0001228">
    <property type="term" value="F:DNA-binding transcription activator activity, RNA polymerase II-specific"/>
    <property type="evidence" value="ECO:0007669"/>
    <property type="project" value="TreeGrafter"/>
</dbReference>
<evidence type="ECO:0000256" key="6">
    <source>
        <dbReference type="SAM" id="MobiDB-lite"/>
    </source>
</evidence>
<accession>A0A6P6XQS4</accession>
<dbReference type="Pfam" id="PF00505">
    <property type="entry name" value="HMG_box"/>
    <property type="match status" value="1"/>
</dbReference>
<feature type="region of interest" description="Disordered" evidence="6">
    <location>
        <begin position="179"/>
        <end position="379"/>
    </location>
</feature>
<dbReference type="PANTHER" id="PTHR10270">
    <property type="entry name" value="SOX TRANSCRIPTION FACTOR"/>
    <property type="match status" value="1"/>
</dbReference>
<dbReference type="GO" id="GO:0005634">
    <property type="term" value="C:nucleus"/>
    <property type="evidence" value="ECO:0007669"/>
    <property type="project" value="UniProtKB-UniRule"/>
</dbReference>
<dbReference type="KEGG" id="dpte:113788962"/>
<feature type="compositionally biased region" description="Basic residues" evidence="6">
    <location>
        <begin position="461"/>
        <end position="470"/>
    </location>
</feature>
<feature type="compositionally biased region" description="Basic residues" evidence="6">
    <location>
        <begin position="189"/>
        <end position="200"/>
    </location>
</feature>
<protein>
    <recommendedName>
        <fullName evidence="7">HMG box domain-containing protein</fullName>
    </recommendedName>
</protein>
<dbReference type="RefSeq" id="XP_027194239.1">
    <property type="nucleotide sequence ID" value="XM_027338438.1"/>
</dbReference>
<keyword evidence="4 5" id="KW-0539">Nucleus</keyword>
<feature type="compositionally biased region" description="Low complexity" evidence="6">
    <location>
        <begin position="745"/>
        <end position="760"/>
    </location>
</feature>
<feature type="region of interest" description="Disordered" evidence="6">
    <location>
        <begin position="391"/>
        <end position="508"/>
    </location>
</feature>
<evidence type="ECO:0000313" key="8">
    <source>
        <dbReference type="Proteomes" id="UP000515146"/>
    </source>
</evidence>
<dbReference type="InterPro" id="IPR050140">
    <property type="entry name" value="SRY-related_HMG-box_TF-like"/>
</dbReference>